<keyword evidence="2" id="KW-1185">Reference proteome</keyword>
<accession>A0A2A9CYI5</accession>
<dbReference type="Proteomes" id="UP000224915">
    <property type="component" value="Unassembled WGS sequence"/>
</dbReference>
<comment type="caution">
    <text evidence="1">The sequence shown here is derived from an EMBL/GenBank/DDBJ whole genome shotgun (WGS) entry which is preliminary data.</text>
</comment>
<dbReference type="EMBL" id="PDJD01000001">
    <property type="protein sequence ID" value="PFG19196.1"/>
    <property type="molecule type" value="Genomic_DNA"/>
</dbReference>
<protein>
    <submittedName>
        <fullName evidence="1">Uncharacterized protein</fullName>
    </submittedName>
</protein>
<gene>
    <name evidence="1" type="ORF">ATL40_0753</name>
</gene>
<reference evidence="1 2" key="1">
    <citation type="submission" date="2017-10" db="EMBL/GenBank/DDBJ databases">
        <title>Sequencing the genomes of 1000 actinobacteria strains.</title>
        <authorList>
            <person name="Klenk H.-P."/>
        </authorList>
    </citation>
    <scope>NUCLEOTIDE SEQUENCE [LARGE SCALE GENOMIC DNA]</scope>
    <source>
        <strain evidence="1 2">DSM 21801</strain>
    </source>
</reference>
<evidence type="ECO:0000313" key="2">
    <source>
        <dbReference type="Proteomes" id="UP000224915"/>
    </source>
</evidence>
<proteinExistence type="predicted"/>
<name>A0A2A9CYI5_9MICO</name>
<dbReference type="RefSeq" id="WP_098468356.1">
    <property type="nucleotide sequence ID" value="NZ_PDJD01000001.1"/>
</dbReference>
<dbReference type="AlphaFoldDB" id="A0A2A9CYI5"/>
<organism evidence="1 2">
    <name type="scientific">Serinibacter salmoneus</name>
    <dbReference type="NCBI Taxonomy" id="556530"/>
    <lineage>
        <taxon>Bacteria</taxon>
        <taxon>Bacillati</taxon>
        <taxon>Actinomycetota</taxon>
        <taxon>Actinomycetes</taxon>
        <taxon>Micrococcales</taxon>
        <taxon>Beutenbergiaceae</taxon>
        <taxon>Serinibacter</taxon>
    </lineage>
</organism>
<sequence length="81" mass="8707">MNPDPLMSDAVAVLRAKAAGSGDALVAMLRAMDHAELEHLAVRLATLAEMAHSADPTATTFDEWFTLADEAWKIAARNLDD</sequence>
<evidence type="ECO:0000313" key="1">
    <source>
        <dbReference type="EMBL" id="PFG19196.1"/>
    </source>
</evidence>